<evidence type="ECO:0000256" key="2">
    <source>
        <dbReference type="ARBA" id="ARBA00010958"/>
    </source>
</evidence>
<dbReference type="GO" id="GO:0015031">
    <property type="term" value="P:protein transport"/>
    <property type="evidence" value="ECO:0007669"/>
    <property type="project" value="UniProtKB-KW"/>
</dbReference>
<dbReference type="GO" id="GO:0035973">
    <property type="term" value="P:aggrephagy"/>
    <property type="evidence" value="ECO:0007669"/>
    <property type="project" value="TreeGrafter"/>
</dbReference>
<evidence type="ECO:0000256" key="13">
    <source>
        <dbReference type="RuleBase" id="RU363115"/>
    </source>
</evidence>
<accession>A0A392PNI8</accession>
<dbReference type="GO" id="GO:0004197">
    <property type="term" value="F:cysteine-type endopeptidase activity"/>
    <property type="evidence" value="ECO:0007669"/>
    <property type="project" value="TreeGrafter"/>
</dbReference>
<keyword evidence="8 13" id="KW-0653">Protein transport</keyword>
<organism evidence="15 16">
    <name type="scientific">Trifolium medium</name>
    <dbReference type="NCBI Taxonomy" id="97028"/>
    <lineage>
        <taxon>Eukaryota</taxon>
        <taxon>Viridiplantae</taxon>
        <taxon>Streptophyta</taxon>
        <taxon>Embryophyta</taxon>
        <taxon>Tracheophyta</taxon>
        <taxon>Spermatophyta</taxon>
        <taxon>Magnoliopsida</taxon>
        <taxon>eudicotyledons</taxon>
        <taxon>Gunneridae</taxon>
        <taxon>Pentapetalae</taxon>
        <taxon>rosids</taxon>
        <taxon>fabids</taxon>
        <taxon>Fabales</taxon>
        <taxon>Fabaceae</taxon>
        <taxon>Papilionoideae</taxon>
        <taxon>50 kb inversion clade</taxon>
        <taxon>NPAAA clade</taxon>
        <taxon>Hologalegina</taxon>
        <taxon>IRL clade</taxon>
        <taxon>Trifolieae</taxon>
        <taxon>Trifolium</taxon>
    </lineage>
</organism>
<dbReference type="GO" id="GO:0019786">
    <property type="term" value="F:protein-phosphatidylethanolamide deconjugating activity"/>
    <property type="evidence" value="ECO:0007669"/>
    <property type="project" value="InterPro"/>
</dbReference>
<dbReference type="EMBL" id="LXQA010084284">
    <property type="protein sequence ID" value="MCI12465.1"/>
    <property type="molecule type" value="Genomic_DNA"/>
</dbReference>
<evidence type="ECO:0000256" key="8">
    <source>
        <dbReference type="ARBA" id="ARBA00022927"/>
    </source>
</evidence>
<name>A0A392PNI8_9FABA</name>
<dbReference type="SUPFAM" id="SSF54001">
    <property type="entry name" value="Cysteine proteinases"/>
    <property type="match status" value="1"/>
</dbReference>
<evidence type="ECO:0000256" key="7">
    <source>
        <dbReference type="ARBA" id="ARBA00022807"/>
    </source>
</evidence>
<evidence type="ECO:0000256" key="1">
    <source>
        <dbReference type="ARBA" id="ARBA00004496"/>
    </source>
</evidence>
<dbReference type="Pfam" id="PF03416">
    <property type="entry name" value="Peptidase_C54"/>
    <property type="match status" value="1"/>
</dbReference>
<comment type="caution">
    <text evidence="15">The sequence shown here is derived from an EMBL/GenBank/DDBJ whole genome shotgun (WGS) entry which is preliminary data.</text>
</comment>
<comment type="catalytic activity">
    <reaction evidence="10">
        <text>[protein]-C-terminal L-amino acid-glycyl-phosphatidylethanolamide + H2O = [protein]-C-terminal L-amino acid-glycine + a 1,2-diacyl-sn-glycero-3-phosphoethanolamine</text>
        <dbReference type="Rhea" id="RHEA:67548"/>
        <dbReference type="Rhea" id="RHEA-COMP:17323"/>
        <dbReference type="Rhea" id="RHEA-COMP:17324"/>
        <dbReference type="ChEBI" id="CHEBI:15377"/>
        <dbReference type="ChEBI" id="CHEBI:64612"/>
        <dbReference type="ChEBI" id="CHEBI:172940"/>
        <dbReference type="ChEBI" id="CHEBI:172941"/>
    </reaction>
    <physiologicalReaction direction="left-to-right" evidence="10">
        <dbReference type="Rhea" id="RHEA:67549"/>
    </physiologicalReaction>
</comment>
<keyword evidence="16" id="KW-1185">Reference proteome</keyword>
<dbReference type="GO" id="GO:0034727">
    <property type="term" value="P:piecemeal microautophagy of the nucleus"/>
    <property type="evidence" value="ECO:0007669"/>
    <property type="project" value="TreeGrafter"/>
</dbReference>
<comment type="subcellular location">
    <subcellularLocation>
        <location evidence="1 13">Cytoplasm</location>
    </subcellularLocation>
</comment>
<keyword evidence="7" id="KW-0788">Thiol protease</keyword>
<dbReference type="PANTHER" id="PTHR22624">
    <property type="entry name" value="CYSTEINE PROTEASE ATG4"/>
    <property type="match status" value="1"/>
</dbReference>
<evidence type="ECO:0000313" key="16">
    <source>
        <dbReference type="Proteomes" id="UP000265520"/>
    </source>
</evidence>
<sequence>MPLDSIDPSLAIGFYCRDKDDFDDFCSRASKLAEESNGAPLFTVAQSRSLPMQVTSNSVSSDNTRFEEEDSLGMNLVNDAGTNEDDWQFL</sequence>
<keyword evidence="9 13" id="KW-0072">Autophagy</keyword>
<dbReference type="EC" id="3.4.22.-" evidence="13"/>
<evidence type="ECO:0000256" key="5">
    <source>
        <dbReference type="ARBA" id="ARBA00022670"/>
    </source>
</evidence>
<keyword evidence="4 13" id="KW-0963">Cytoplasm</keyword>
<comment type="subunit">
    <text evidence="11">Interacts with ATG8.</text>
</comment>
<keyword evidence="3" id="KW-0813">Transport</keyword>
<proteinExistence type="inferred from homology"/>
<dbReference type="PANTHER" id="PTHR22624:SF49">
    <property type="entry name" value="CYSTEINE PROTEASE"/>
    <property type="match status" value="1"/>
</dbReference>
<evidence type="ECO:0000256" key="11">
    <source>
        <dbReference type="ARBA" id="ARBA00038724"/>
    </source>
</evidence>
<dbReference type="GO" id="GO:0000045">
    <property type="term" value="P:autophagosome assembly"/>
    <property type="evidence" value="ECO:0007669"/>
    <property type="project" value="TreeGrafter"/>
</dbReference>
<dbReference type="InterPro" id="IPR046792">
    <property type="entry name" value="Peptidase_C54_cat"/>
</dbReference>
<comment type="function">
    <text evidence="12">Cysteine protease that plays a key role in autophagy by mediating both proteolytic activation and delipidation of ATG8 family proteins. The protease activity is required for proteolytic activation of ATG8 family proteins: cleaves the C-terminal amino acid of ATG8 proteins to reveal a C-terminal glycine. Exposure of the glycine at the C-terminus is essential for ATG8 proteins conjugation to phosphatidylethanolamine (PE) and insertion to membranes, which is necessary for autophagy. In addition to the protease activity, also mediates delipidation of PE-conjugated ATG8 proteins.</text>
</comment>
<keyword evidence="5 13" id="KW-0645">Protease</keyword>
<dbReference type="InterPro" id="IPR038765">
    <property type="entry name" value="Papain-like_cys_pep_sf"/>
</dbReference>
<dbReference type="GO" id="GO:0005737">
    <property type="term" value="C:cytoplasm"/>
    <property type="evidence" value="ECO:0007669"/>
    <property type="project" value="UniProtKB-SubCell"/>
</dbReference>
<feature type="domain" description="Peptidase C54 catalytic" evidence="14">
    <location>
        <begin position="1"/>
        <end position="28"/>
    </location>
</feature>
<evidence type="ECO:0000256" key="6">
    <source>
        <dbReference type="ARBA" id="ARBA00022801"/>
    </source>
</evidence>
<reference evidence="15 16" key="1">
    <citation type="journal article" date="2018" name="Front. Plant Sci.">
        <title>Red Clover (Trifolium pratense) and Zigzag Clover (T. medium) - A Picture of Genomic Similarities and Differences.</title>
        <authorList>
            <person name="Dluhosova J."/>
            <person name="Istvanek J."/>
            <person name="Nedelnik J."/>
            <person name="Repkova J."/>
        </authorList>
    </citation>
    <scope>NUCLEOTIDE SEQUENCE [LARGE SCALE GENOMIC DNA]</scope>
    <source>
        <strain evidence="16">cv. 10/8</strain>
        <tissue evidence="15">Leaf</tissue>
    </source>
</reference>
<protein>
    <recommendedName>
        <fullName evidence="13">Cysteine protease</fullName>
        <ecNumber evidence="13">3.4.22.-</ecNumber>
    </recommendedName>
</protein>
<evidence type="ECO:0000256" key="3">
    <source>
        <dbReference type="ARBA" id="ARBA00022448"/>
    </source>
</evidence>
<dbReference type="GO" id="GO:0016485">
    <property type="term" value="P:protein processing"/>
    <property type="evidence" value="ECO:0007669"/>
    <property type="project" value="TreeGrafter"/>
</dbReference>
<dbReference type="InterPro" id="IPR005078">
    <property type="entry name" value="Peptidase_C54"/>
</dbReference>
<evidence type="ECO:0000313" key="15">
    <source>
        <dbReference type="EMBL" id="MCI12465.1"/>
    </source>
</evidence>
<dbReference type="AlphaFoldDB" id="A0A392PNI8"/>
<evidence type="ECO:0000256" key="4">
    <source>
        <dbReference type="ARBA" id="ARBA00022490"/>
    </source>
</evidence>
<evidence type="ECO:0000256" key="9">
    <source>
        <dbReference type="ARBA" id="ARBA00023006"/>
    </source>
</evidence>
<dbReference type="GO" id="GO:0000423">
    <property type="term" value="P:mitophagy"/>
    <property type="evidence" value="ECO:0007669"/>
    <property type="project" value="TreeGrafter"/>
</dbReference>
<evidence type="ECO:0000259" key="14">
    <source>
        <dbReference type="Pfam" id="PF03416"/>
    </source>
</evidence>
<evidence type="ECO:0000256" key="12">
    <source>
        <dbReference type="ARBA" id="ARBA00045891"/>
    </source>
</evidence>
<dbReference type="Proteomes" id="UP000265520">
    <property type="component" value="Unassembled WGS sequence"/>
</dbReference>
<evidence type="ECO:0000256" key="10">
    <source>
        <dbReference type="ARBA" id="ARBA00029362"/>
    </source>
</evidence>
<comment type="similarity">
    <text evidence="2 13">Belongs to the peptidase C54 family.</text>
</comment>
<keyword evidence="6 13" id="KW-0378">Hydrolase</keyword>